<reference evidence="2" key="1">
    <citation type="submission" date="2015-10" db="EMBL/GenBank/DDBJ databases">
        <authorList>
            <person name="Martinez-Garcia P.J."/>
            <person name="Crepeau M.W."/>
            <person name="Puiu D."/>
            <person name="Gonzalez-Ibeas D."/>
            <person name="Whalen J."/>
            <person name="Stevens K."/>
            <person name="Paul R."/>
            <person name="Butterfield T."/>
            <person name="Britton M."/>
            <person name="Reagan R."/>
            <person name="Chakraborty S."/>
            <person name="Walawage S.L."/>
            <person name="Vasquez-Gross H.A."/>
            <person name="Cardeno C."/>
            <person name="Famula R."/>
            <person name="Pratt K."/>
            <person name="Kuruganti S."/>
            <person name="Aradhya M.K."/>
            <person name="Leslie C.A."/>
            <person name="Dandekar A.M."/>
            <person name="Salzberg S.L."/>
            <person name="Wegrzyn J.L."/>
            <person name="Langley C.H."/>
            <person name="Neale D.B."/>
        </authorList>
    </citation>
    <scope>NUCLEOTIDE SEQUENCE</scope>
    <source>
        <tissue evidence="2">Leaves</tissue>
    </source>
</reference>
<feature type="compositionally biased region" description="Low complexity" evidence="1">
    <location>
        <begin position="162"/>
        <end position="179"/>
    </location>
</feature>
<proteinExistence type="predicted"/>
<protein>
    <recommendedName>
        <fullName evidence="4">Retrovirus-related Pol polyprotein from transposon RE1</fullName>
    </recommendedName>
</protein>
<dbReference type="PANTHER" id="PTHR47481">
    <property type="match status" value="1"/>
</dbReference>
<evidence type="ECO:0000313" key="3">
    <source>
        <dbReference type="Proteomes" id="UP000619265"/>
    </source>
</evidence>
<feature type="region of interest" description="Disordered" evidence="1">
    <location>
        <begin position="162"/>
        <end position="193"/>
    </location>
</feature>
<dbReference type="Pfam" id="PF14223">
    <property type="entry name" value="Retrotran_gag_2"/>
    <property type="match status" value="1"/>
</dbReference>
<dbReference type="Gramene" id="Jr01_16790_p1">
    <property type="protein sequence ID" value="cds.Jr01_16790_p1"/>
    <property type="gene ID" value="Jr01_16790"/>
</dbReference>
<organism evidence="2 3">
    <name type="scientific">Juglans regia</name>
    <name type="common">English walnut</name>
    <dbReference type="NCBI Taxonomy" id="51240"/>
    <lineage>
        <taxon>Eukaryota</taxon>
        <taxon>Viridiplantae</taxon>
        <taxon>Streptophyta</taxon>
        <taxon>Embryophyta</taxon>
        <taxon>Tracheophyta</taxon>
        <taxon>Spermatophyta</taxon>
        <taxon>Magnoliopsida</taxon>
        <taxon>eudicotyledons</taxon>
        <taxon>Gunneridae</taxon>
        <taxon>Pentapetalae</taxon>
        <taxon>rosids</taxon>
        <taxon>fabids</taxon>
        <taxon>Fagales</taxon>
        <taxon>Juglandaceae</taxon>
        <taxon>Juglans</taxon>
    </lineage>
</organism>
<name>A0A833YDY1_JUGRE</name>
<sequence>MPPKTINDAPNPEYTSWNLQDQLIMSAIYSSLTYTVLSHILDCTTSRQIWQTLHGLCLAQSTAHLMHTKFQLATLKKGFDSISMYFHKAKALSASLNAAGHPLPESKFIINLLTGLGTDFELVVSSITTRPGPLSTSQVYSFLVNHESRLNHQTQSLLSTASFSANSTTTRSTNQFSTTPPNRSRGCGFRRGQGGHSFNPISPNFFPPQHTNCPTDTAASTHFTSDFSKLNLDSSPYQGPDQVTIGDGSSLAIQNSGSGLLPTASGKFLIRQLLHDLHSQEVLLQGPVKNGLYVLPDN</sequence>
<evidence type="ECO:0000313" key="2">
    <source>
        <dbReference type="EMBL" id="KAF5480844.1"/>
    </source>
</evidence>
<accession>A0A833YDY1</accession>
<comment type="caution">
    <text evidence="2">The sequence shown here is derived from an EMBL/GenBank/DDBJ whole genome shotgun (WGS) entry which is preliminary data.</text>
</comment>
<dbReference type="EMBL" id="LIHL02000001">
    <property type="protein sequence ID" value="KAF5480844.1"/>
    <property type="molecule type" value="Genomic_DNA"/>
</dbReference>
<reference evidence="2" key="2">
    <citation type="submission" date="2020-03" db="EMBL/GenBank/DDBJ databases">
        <title>Walnut 2.0.</title>
        <authorList>
            <person name="Marrano A."/>
            <person name="Britton M."/>
            <person name="Zimin A.V."/>
            <person name="Zaini P.A."/>
            <person name="Workman R."/>
            <person name="Puiu D."/>
            <person name="Bianco L."/>
            <person name="Allen B.J."/>
            <person name="Troggio M."/>
            <person name="Leslie C.A."/>
            <person name="Timp W."/>
            <person name="Dendekar A."/>
            <person name="Salzberg S.L."/>
            <person name="Neale D.B."/>
        </authorList>
    </citation>
    <scope>NUCLEOTIDE SEQUENCE</scope>
    <source>
        <tissue evidence="2">Leaves</tissue>
    </source>
</reference>
<dbReference type="PANTHER" id="PTHR47481:SF10">
    <property type="entry name" value="COPIA-LIKE POLYPROTEIN_RETROTRANSPOSON"/>
    <property type="match status" value="1"/>
</dbReference>
<gene>
    <name evidence="2" type="ORF">F2P56_001555</name>
</gene>
<evidence type="ECO:0000256" key="1">
    <source>
        <dbReference type="SAM" id="MobiDB-lite"/>
    </source>
</evidence>
<dbReference type="Proteomes" id="UP000619265">
    <property type="component" value="Unassembled WGS sequence"/>
</dbReference>
<dbReference type="AlphaFoldDB" id="A0A833YDY1"/>
<evidence type="ECO:0008006" key="4">
    <source>
        <dbReference type="Google" id="ProtNLM"/>
    </source>
</evidence>